<evidence type="ECO:0000313" key="1">
    <source>
        <dbReference type="EMBL" id="MDV0441118.1"/>
    </source>
</evidence>
<gene>
    <name evidence="1" type="ORF">McpAg1_02970</name>
</gene>
<dbReference type="PROSITE" id="PS51257">
    <property type="entry name" value="PROKAR_LIPOPROTEIN"/>
    <property type="match status" value="1"/>
</dbReference>
<sequence length="106" mass="12186">MSKCVYVFLFCVVVSCCMFSVSALDVNIVGEPEVICEFQEGYALNDLLINENYILMTEFLWNDSVAASRDHKEGYLSGGSLYLYDIDKKNTHYYPWKYSFTKSPTC</sequence>
<evidence type="ECO:0000313" key="2">
    <source>
        <dbReference type="Proteomes" id="UP001273136"/>
    </source>
</evidence>
<accession>A0AAE4MCR1</accession>
<proteinExistence type="predicted"/>
<reference evidence="1" key="1">
    <citation type="submission" date="2023-06" db="EMBL/GenBank/DDBJ databases">
        <title>Genome sequence of Methancorpusculaceae sp. Ag1.</title>
        <authorList>
            <person name="Protasov E."/>
            <person name="Platt K."/>
            <person name="Poehlein A."/>
            <person name="Daniel R."/>
            <person name="Brune A."/>
        </authorList>
    </citation>
    <scope>NUCLEOTIDE SEQUENCE</scope>
    <source>
        <strain evidence="1">Ag1</strain>
    </source>
</reference>
<dbReference type="Proteomes" id="UP001273136">
    <property type="component" value="Unassembled WGS sequence"/>
</dbReference>
<protein>
    <submittedName>
        <fullName evidence="1">Uncharacterized protein</fullName>
    </submittedName>
</protein>
<organism evidence="1 2">
    <name type="scientific">Methanorbis furvi</name>
    <dbReference type="NCBI Taxonomy" id="3028299"/>
    <lineage>
        <taxon>Archaea</taxon>
        <taxon>Methanobacteriati</taxon>
        <taxon>Methanobacteriota</taxon>
        <taxon>Stenosarchaea group</taxon>
        <taxon>Methanomicrobia</taxon>
        <taxon>Methanomicrobiales</taxon>
        <taxon>Methanocorpusculaceae</taxon>
        <taxon>Methanorbis</taxon>
    </lineage>
</organism>
<dbReference type="EMBL" id="JAWDKA010000001">
    <property type="protein sequence ID" value="MDV0441118.1"/>
    <property type="molecule type" value="Genomic_DNA"/>
</dbReference>
<comment type="caution">
    <text evidence="1">The sequence shown here is derived from an EMBL/GenBank/DDBJ whole genome shotgun (WGS) entry which is preliminary data.</text>
</comment>
<keyword evidence="2" id="KW-1185">Reference proteome</keyword>
<name>A0AAE4MCR1_9EURY</name>
<dbReference type="AlphaFoldDB" id="A0AAE4MCR1"/>